<dbReference type="GO" id="GO:0009116">
    <property type="term" value="P:nucleoside metabolic process"/>
    <property type="evidence" value="ECO:0007669"/>
    <property type="project" value="InterPro"/>
</dbReference>
<dbReference type="Gene3D" id="3.40.50.1580">
    <property type="entry name" value="Nucleoside phosphorylase domain"/>
    <property type="match status" value="1"/>
</dbReference>
<dbReference type="PANTHER" id="PTHR37822">
    <property type="entry name" value="SPORE PHOTOPRODUCT LYASE-RELATED"/>
    <property type="match status" value="1"/>
</dbReference>
<proteinExistence type="predicted"/>
<dbReference type="InterPro" id="IPR000845">
    <property type="entry name" value="Nucleoside_phosphorylase_d"/>
</dbReference>
<dbReference type="AlphaFoldDB" id="A0A7Y0EGN5"/>
<protein>
    <submittedName>
        <fullName evidence="2">5'-methylthioadenosine/S-adenosylhomocysteine nucleosidase</fullName>
    </submittedName>
</protein>
<dbReference type="RefSeq" id="WP_169297383.1">
    <property type="nucleotide sequence ID" value="NZ_JABBNI010000014.1"/>
</dbReference>
<evidence type="ECO:0000313" key="3">
    <source>
        <dbReference type="Proteomes" id="UP000537131"/>
    </source>
</evidence>
<name>A0A7Y0EGN5_9CLOT</name>
<sequence>MIFISTSMYSEAVPFIKKLNLKKDLRCNKFQVFKNVDTTLIVTGIGKVMSAVAVTYLFSKYKLKCEDIFINIGVCGTKDETLQIGDIILCNKIIDYDTKRTFYPDMILKHPFQERSIETVPTVINNKNLEIQGQLVDMEASGIYEAALVFLKSHQMFFVKIISDHLEADSKLKMKSISNLLSNKSLEIIKWINEIKTAFFYEEDVLKNEEKIIVETIINRLRLTTTMSNQLKQLLKYYKLEKGTFDENINVYAKIQCKSKKERMNYFAELKRKII</sequence>
<dbReference type="SUPFAM" id="SSF53167">
    <property type="entry name" value="Purine and uridine phosphorylases"/>
    <property type="match status" value="1"/>
</dbReference>
<gene>
    <name evidence="2" type="ORF">HBE96_08765</name>
</gene>
<comment type="caution">
    <text evidence="2">The sequence shown here is derived from an EMBL/GenBank/DDBJ whole genome shotgun (WGS) entry which is preliminary data.</text>
</comment>
<dbReference type="InterPro" id="IPR049539">
    <property type="entry name" value="SPL"/>
</dbReference>
<organism evidence="2 3">
    <name type="scientific">Clostridium muellerianum</name>
    <dbReference type="NCBI Taxonomy" id="2716538"/>
    <lineage>
        <taxon>Bacteria</taxon>
        <taxon>Bacillati</taxon>
        <taxon>Bacillota</taxon>
        <taxon>Clostridia</taxon>
        <taxon>Eubacteriales</taxon>
        <taxon>Clostridiaceae</taxon>
        <taxon>Clostridium</taxon>
    </lineage>
</organism>
<keyword evidence="3" id="KW-1185">Reference proteome</keyword>
<evidence type="ECO:0000313" key="2">
    <source>
        <dbReference type="EMBL" id="NMM62787.1"/>
    </source>
</evidence>
<dbReference type="Pfam" id="PF01048">
    <property type="entry name" value="PNP_UDP_1"/>
    <property type="match status" value="1"/>
</dbReference>
<dbReference type="GO" id="GO:1904047">
    <property type="term" value="F:S-adenosyl-L-methionine binding"/>
    <property type="evidence" value="ECO:0007669"/>
    <property type="project" value="TreeGrafter"/>
</dbReference>
<feature type="domain" description="Nucleoside phosphorylase" evidence="1">
    <location>
        <begin position="34"/>
        <end position="103"/>
    </location>
</feature>
<dbReference type="InterPro" id="IPR035994">
    <property type="entry name" value="Nucleoside_phosphorylase_sf"/>
</dbReference>
<dbReference type="EMBL" id="JABBNI010000014">
    <property type="protein sequence ID" value="NMM62787.1"/>
    <property type="molecule type" value="Genomic_DNA"/>
</dbReference>
<evidence type="ECO:0000259" key="1">
    <source>
        <dbReference type="Pfam" id="PF01048"/>
    </source>
</evidence>
<dbReference type="Proteomes" id="UP000537131">
    <property type="component" value="Unassembled WGS sequence"/>
</dbReference>
<dbReference type="PANTHER" id="PTHR37822:SF2">
    <property type="entry name" value="SPORE PHOTOPRODUCT LYASE"/>
    <property type="match status" value="1"/>
</dbReference>
<dbReference type="GO" id="GO:0051539">
    <property type="term" value="F:4 iron, 4 sulfur cluster binding"/>
    <property type="evidence" value="ECO:0007669"/>
    <property type="project" value="TreeGrafter"/>
</dbReference>
<dbReference type="GO" id="GO:0003913">
    <property type="term" value="F:DNA photolyase activity"/>
    <property type="evidence" value="ECO:0007669"/>
    <property type="project" value="TreeGrafter"/>
</dbReference>
<accession>A0A7Y0EGN5</accession>
<dbReference type="GO" id="GO:0042601">
    <property type="term" value="C:endospore-forming forespore"/>
    <property type="evidence" value="ECO:0007669"/>
    <property type="project" value="TreeGrafter"/>
</dbReference>
<reference evidence="2 3" key="1">
    <citation type="submission" date="2020-06" db="EMBL/GenBank/DDBJ databases">
        <title>Complete Genome Sequence of Clostridium muelleri sp. nov. P21T, an Acid-Alcohol Producing Acetogen Isolated from Old Hay.</title>
        <authorList>
            <person name="Duncan K.E."/>
            <person name="Tanner R.S."/>
        </authorList>
    </citation>
    <scope>NUCLEOTIDE SEQUENCE [LARGE SCALE GENOMIC DNA]</scope>
    <source>
        <strain evidence="2 3">P21</strain>
    </source>
</reference>